<feature type="domain" description="Reverse transcriptase" evidence="1">
    <location>
        <begin position="1"/>
        <end position="329"/>
    </location>
</feature>
<evidence type="ECO:0000313" key="3">
    <source>
        <dbReference type="Proteomes" id="UP000604046"/>
    </source>
</evidence>
<dbReference type="Pfam" id="PF00078">
    <property type="entry name" value="RVT_1"/>
    <property type="match status" value="1"/>
</dbReference>
<dbReference type="InterPro" id="IPR043502">
    <property type="entry name" value="DNA/RNA_pol_sf"/>
</dbReference>
<dbReference type="EMBL" id="CAJNDS010001003">
    <property type="protein sequence ID" value="CAE7243833.1"/>
    <property type="molecule type" value="Genomic_DNA"/>
</dbReference>
<evidence type="ECO:0000259" key="1">
    <source>
        <dbReference type="PROSITE" id="PS50878"/>
    </source>
</evidence>
<proteinExistence type="predicted"/>
<dbReference type="InterPro" id="IPR000477">
    <property type="entry name" value="RT_dom"/>
</dbReference>
<protein>
    <recommendedName>
        <fullName evidence="1">Reverse transcriptase domain-containing protein</fullName>
    </recommendedName>
</protein>
<evidence type="ECO:0000313" key="2">
    <source>
        <dbReference type="EMBL" id="CAE7243833.1"/>
    </source>
</evidence>
<name>A0A812LAZ6_9DINO</name>
<comment type="caution">
    <text evidence="2">The sequence shown here is derived from an EMBL/GenBank/DDBJ whole genome shotgun (WGS) entry which is preliminary data.</text>
</comment>
<dbReference type="AlphaFoldDB" id="A0A812LAZ6"/>
<dbReference type="OrthoDB" id="1421278at2759"/>
<dbReference type="PROSITE" id="PS50878">
    <property type="entry name" value="RT_POL"/>
    <property type="match status" value="1"/>
</dbReference>
<dbReference type="PANTHER" id="PTHR47027">
    <property type="entry name" value="REVERSE TRANSCRIPTASE DOMAIN-CONTAINING PROTEIN"/>
    <property type="match status" value="1"/>
</dbReference>
<dbReference type="Proteomes" id="UP000604046">
    <property type="component" value="Unassembled WGS sequence"/>
</dbReference>
<dbReference type="SUPFAM" id="SSF56672">
    <property type="entry name" value="DNA/RNA polymerases"/>
    <property type="match status" value="1"/>
</dbReference>
<dbReference type="PANTHER" id="PTHR47027:SF20">
    <property type="entry name" value="REVERSE TRANSCRIPTASE-LIKE PROTEIN WITH RNA-DIRECTED DNA POLYMERASE DOMAIN"/>
    <property type="match status" value="1"/>
</dbReference>
<sequence>MVGKNAAWRRWCCERTPAAQQALRAKRLHFHHLVRKKKAIFWHTWLQSQEHATQSNPCIAARNIRRQLGTSRHSVPRCMRSASPECNYVEGEACLEAWRCHFRDVPASAVPGPRESGVDAQISVGCVNKRLVRPAGWIIRSLNPNLCKFFKNCLEESAGARKRTFCAFVDVRKAFDVAWRDAVKVRLADLGVTGSIWKVLDDLLTDTSARVAVNGSMSQPWSETAGVRQGSVLGPLLFNILFDSISAAVRAACPGVALGGSGSLRLTLLLYADDLVVLAENPRDLQRALDAIEAWGSSWRFSVGIGPEKTAVLVVGCKGAQFSLPPARR</sequence>
<gene>
    <name evidence="2" type="ORF">SNAT2548_LOCUS11347</name>
</gene>
<accession>A0A812LAZ6</accession>
<organism evidence="2 3">
    <name type="scientific">Symbiodinium natans</name>
    <dbReference type="NCBI Taxonomy" id="878477"/>
    <lineage>
        <taxon>Eukaryota</taxon>
        <taxon>Sar</taxon>
        <taxon>Alveolata</taxon>
        <taxon>Dinophyceae</taxon>
        <taxon>Suessiales</taxon>
        <taxon>Symbiodiniaceae</taxon>
        <taxon>Symbiodinium</taxon>
    </lineage>
</organism>
<reference evidence="2" key="1">
    <citation type="submission" date="2021-02" db="EMBL/GenBank/DDBJ databases">
        <authorList>
            <person name="Dougan E. K."/>
            <person name="Rhodes N."/>
            <person name="Thang M."/>
            <person name="Chan C."/>
        </authorList>
    </citation>
    <scope>NUCLEOTIDE SEQUENCE</scope>
</reference>
<keyword evidence="3" id="KW-1185">Reference proteome</keyword>